<evidence type="ECO:0000256" key="1">
    <source>
        <dbReference type="ARBA" id="ARBA00009990"/>
    </source>
</evidence>
<dbReference type="HAMAP" id="MF_00821">
    <property type="entry name" value="SecB"/>
    <property type="match status" value="1"/>
</dbReference>
<comment type="subcellular location">
    <subcellularLocation>
        <location evidence="5">Cytoplasm</location>
    </subcellularLocation>
</comment>
<keyword evidence="5" id="KW-0143">Chaperone</keyword>
<dbReference type="InterPro" id="IPR035958">
    <property type="entry name" value="SecB-like_sf"/>
</dbReference>
<dbReference type="PANTHER" id="PTHR36918">
    <property type="match status" value="1"/>
</dbReference>
<keyword evidence="5" id="KW-0963">Cytoplasm</keyword>
<comment type="function">
    <text evidence="5">One of the proteins required for the normal export of preproteins out of the cell cytoplasm. It is a molecular chaperone that binds to a subset of precursor proteins, maintaining them in a translocation-competent state. It also specifically binds to its receptor SecA.</text>
</comment>
<dbReference type="PRINTS" id="PR01594">
    <property type="entry name" value="SECBCHAPRONE"/>
</dbReference>
<keyword evidence="3 5" id="KW-0653">Protein transport</keyword>
<evidence type="ECO:0000313" key="6">
    <source>
        <dbReference type="EMBL" id="WBA08804.1"/>
    </source>
</evidence>
<proteinExistence type="inferred from homology"/>
<dbReference type="SUPFAM" id="SSF54611">
    <property type="entry name" value="SecB-like"/>
    <property type="match status" value="1"/>
</dbReference>
<dbReference type="EMBL" id="CP114588">
    <property type="protein sequence ID" value="WBA08804.1"/>
    <property type="molecule type" value="Genomic_DNA"/>
</dbReference>
<keyword evidence="2 5" id="KW-0813">Transport</keyword>
<dbReference type="Pfam" id="PF02556">
    <property type="entry name" value="SecB"/>
    <property type="match status" value="1"/>
</dbReference>
<dbReference type="Gene3D" id="3.10.420.10">
    <property type="entry name" value="SecB-like"/>
    <property type="match status" value="1"/>
</dbReference>
<dbReference type="Proteomes" id="UP001164748">
    <property type="component" value="Chromosome"/>
</dbReference>
<organism evidence="6 7">
    <name type="scientific">Salinivibrio kushneri</name>
    <dbReference type="NCBI Taxonomy" id="1908198"/>
    <lineage>
        <taxon>Bacteria</taxon>
        <taxon>Pseudomonadati</taxon>
        <taxon>Pseudomonadota</taxon>
        <taxon>Gammaproteobacteria</taxon>
        <taxon>Vibrionales</taxon>
        <taxon>Vibrionaceae</taxon>
        <taxon>Salinivibrio</taxon>
    </lineage>
</organism>
<dbReference type="InterPro" id="IPR003708">
    <property type="entry name" value="SecB"/>
</dbReference>
<evidence type="ECO:0000256" key="4">
    <source>
        <dbReference type="ARBA" id="ARBA00023010"/>
    </source>
</evidence>
<comment type="similarity">
    <text evidence="1 5">Belongs to the SecB family.</text>
</comment>
<name>A0AA47LRG3_9GAMM</name>
<comment type="subunit">
    <text evidence="5">Homotetramer, a dimer of dimers. One homotetramer interacts with 1 SecA dimer.</text>
</comment>
<sequence length="159" mass="17596">MAEAENNQQAEQNFAIQRVFLKDVSFEAPNSPEVFQQDWAPDVNLDLDTQSRELGEGIYEVILRLTVTVKNQDSNAFLCEVQQGGIFSVSGMESPQLAHCLGAFCPNILFPYARETISSLVVKGTFPQLNLAPVNFDALFMNYLQQQAGEASSEEDAQA</sequence>
<protein>
    <recommendedName>
        <fullName evidence="5">Protein-export protein SecB</fullName>
    </recommendedName>
</protein>
<evidence type="ECO:0000313" key="7">
    <source>
        <dbReference type="Proteomes" id="UP001164748"/>
    </source>
</evidence>
<dbReference type="GO" id="GO:0015031">
    <property type="term" value="P:protein transport"/>
    <property type="evidence" value="ECO:0007669"/>
    <property type="project" value="UniProtKB-UniRule"/>
</dbReference>
<dbReference type="GO" id="GO:0006457">
    <property type="term" value="P:protein folding"/>
    <property type="evidence" value="ECO:0007669"/>
    <property type="project" value="UniProtKB-UniRule"/>
</dbReference>
<dbReference type="GO" id="GO:0005737">
    <property type="term" value="C:cytoplasm"/>
    <property type="evidence" value="ECO:0007669"/>
    <property type="project" value="UniProtKB-SubCell"/>
</dbReference>
<dbReference type="AlphaFoldDB" id="A0AA47LRG3"/>
<dbReference type="NCBIfam" id="TIGR00809">
    <property type="entry name" value="secB"/>
    <property type="match status" value="1"/>
</dbReference>
<gene>
    <name evidence="5 6" type="primary">secB</name>
    <name evidence="6" type="ORF">N8M53_00810</name>
</gene>
<dbReference type="PANTHER" id="PTHR36918:SF1">
    <property type="entry name" value="PROTEIN-EXPORT PROTEIN SECB"/>
    <property type="match status" value="1"/>
</dbReference>
<dbReference type="NCBIfam" id="NF004393">
    <property type="entry name" value="PRK05751.1-4"/>
    <property type="match status" value="1"/>
</dbReference>
<keyword evidence="4 5" id="KW-0811">Translocation</keyword>
<accession>A0AA47LRG3</accession>
<reference evidence="6" key="1">
    <citation type="submission" date="2022-09" db="EMBL/GenBank/DDBJ databases">
        <authorList>
            <person name="Li Z.-J."/>
        </authorList>
    </citation>
    <scope>NUCLEOTIDE SEQUENCE</scope>
    <source>
        <strain evidence="6">TGB11</strain>
    </source>
</reference>
<evidence type="ECO:0000256" key="5">
    <source>
        <dbReference type="HAMAP-Rule" id="MF_00821"/>
    </source>
</evidence>
<evidence type="ECO:0000256" key="3">
    <source>
        <dbReference type="ARBA" id="ARBA00022927"/>
    </source>
</evidence>
<dbReference type="GO" id="GO:0051082">
    <property type="term" value="F:unfolded protein binding"/>
    <property type="evidence" value="ECO:0007669"/>
    <property type="project" value="InterPro"/>
</dbReference>
<evidence type="ECO:0000256" key="2">
    <source>
        <dbReference type="ARBA" id="ARBA00022448"/>
    </source>
</evidence>
<dbReference type="RefSeq" id="WP_269579153.1">
    <property type="nucleotide sequence ID" value="NZ_CP114588.1"/>
</dbReference>
<dbReference type="GO" id="GO:0051262">
    <property type="term" value="P:protein tetramerization"/>
    <property type="evidence" value="ECO:0007669"/>
    <property type="project" value="InterPro"/>
</dbReference>